<organism evidence="1 2">
    <name type="scientific">Paraburkholderia phytofirmans OLGA172</name>
    <dbReference type="NCBI Taxonomy" id="1417228"/>
    <lineage>
        <taxon>Bacteria</taxon>
        <taxon>Pseudomonadati</taxon>
        <taxon>Pseudomonadota</taxon>
        <taxon>Betaproteobacteria</taxon>
        <taxon>Burkholderiales</taxon>
        <taxon>Burkholderiaceae</taxon>
        <taxon>Paraburkholderia</taxon>
    </lineage>
</organism>
<proteinExistence type="predicted"/>
<reference evidence="1 2" key="1">
    <citation type="journal article" date="2016" name="Gene">
        <title>PacBio SMRT assembly of a complex multi-replicon genome reveals chlorocatechol degradative operon in a region of genome plasticity.</title>
        <authorList>
            <person name="Ricker N."/>
            <person name="Shen S.Y."/>
            <person name="Goordial J."/>
            <person name="Jin S."/>
            <person name="Fulthorpe R.R."/>
        </authorList>
    </citation>
    <scope>NUCLEOTIDE SEQUENCE [LARGE SCALE GENOMIC DNA]</scope>
    <source>
        <strain evidence="1 2">OLGA172</strain>
    </source>
</reference>
<dbReference type="RefSeq" id="WP_063495518.1">
    <property type="nucleotide sequence ID" value="NZ_CP014578.1"/>
</dbReference>
<keyword evidence="2" id="KW-1185">Reference proteome</keyword>
<evidence type="ECO:0000313" key="2">
    <source>
        <dbReference type="Proteomes" id="UP000076852"/>
    </source>
</evidence>
<accession>A0A160FIM5</accession>
<evidence type="ECO:0000313" key="1">
    <source>
        <dbReference type="EMBL" id="ANB72072.1"/>
    </source>
</evidence>
<protein>
    <submittedName>
        <fullName evidence="1">Uncharacterized protein</fullName>
    </submittedName>
</protein>
<dbReference type="Proteomes" id="UP000076852">
    <property type="component" value="Chromosome 1"/>
</dbReference>
<gene>
    <name evidence="1" type="ORF">AYM40_06575</name>
</gene>
<sequence>MAIWTLPNNAVWFERDIAVKAFRRFRCELPVLHVGNETSRLVLHQFAHWADLYRLHQDWKHSNASAHEWDPLHFRLPQTELADGTVLFPSGKTDLVDISDMGTRPG</sequence>
<name>A0A160FIM5_9BURK</name>
<dbReference type="KEGG" id="buz:AYM40_06575"/>
<dbReference type="EMBL" id="CP014578">
    <property type="protein sequence ID" value="ANB72072.1"/>
    <property type="molecule type" value="Genomic_DNA"/>
</dbReference>
<dbReference type="AlphaFoldDB" id="A0A160FIM5"/>